<dbReference type="GO" id="GO:0005737">
    <property type="term" value="C:cytoplasm"/>
    <property type="evidence" value="ECO:0007669"/>
    <property type="project" value="UniProtKB-SubCell"/>
</dbReference>
<evidence type="ECO:0000259" key="10">
    <source>
        <dbReference type="PROSITE" id="PS50110"/>
    </source>
</evidence>
<organism evidence="11 12">
    <name type="scientific">Paenibacillus lutimineralis</name>
    <dbReference type="NCBI Taxonomy" id="2707005"/>
    <lineage>
        <taxon>Bacteria</taxon>
        <taxon>Bacillati</taxon>
        <taxon>Bacillota</taxon>
        <taxon>Bacilli</taxon>
        <taxon>Bacillales</taxon>
        <taxon>Paenibacillaceae</taxon>
        <taxon>Paenibacillus</taxon>
    </lineage>
</organism>
<dbReference type="AlphaFoldDB" id="A0A3Q9IDZ5"/>
<dbReference type="KEGG" id="plut:EI981_22780"/>
<dbReference type="OrthoDB" id="9794370at2"/>
<keyword evidence="4" id="KW-0902">Two-component regulatory system</keyword>
<dbReference type="PROSITE" id="PS50110">
    <property type="entry name" value="RESPONSE_REGULATORY"/>
    <property type="match status" value="1"/>
</dbReference>
<keyword evidence="12" id="KW-1185">Reference proteome</keyword>
<name>A0A3Q9IDZ5_9BACL</name>
<keyword evidence="2" id="KW-0963">Cytoplasm</keyword>
<dbReference type="SMART" id="SM00342">
    <property type="entry name" value="HTH_ARAC"/>
    <property type="match status" value="1"/>
</dbReference>
<dbReference type="CDD" id="cd17536">
    <property type="entry name" value="REC_YesN-like"/>
    <property type="match status" value="1"/>
</dbReference>
<dbReference type="InterPro" id="IPR018060">
    <property type="entry name" value="HTH_AraC"/>
</dbReference>
<evidence type="ECO:0000256" key="5">
    <source>
        <dbReference type="ARBA" id="ARBA00023015"/>
    </source>
</evidence>
<evidence type="ECO:0000313" key="11">
    <source>
        <dbReference type="EMBL" id="AZS17006.1"/>
    </source>
</evidence>
<keyword evidence="3 8" id="KW-0597">Phosphoprotein</keyword>
<protein>
    <submittedName>
        <fullName evidence="11">Response regulator</fullName>
    </submittedName>
</protein>
<dbReference type="Gene3D" id="1.10.10.60">
    <property type="entry name" value="Homeodomain-like"/>
    <property type="match status" value="2"/>
</dbReference>
<dbReference type="Proteomes" id="UP000270678">
    <property type="component" value="Chromosome"/>
</dbReference>
<evidence type="ECO:0000256" key="7">
    <source>
        <dbReference type="ARBA" id="ARBA00023163"/>
    </source>
</evidence>
<dbReference type="GO" id="GO:0003700">
    <property type="term" value="F:DNA-binding transcription factor activity"/>
    <property type="evidence" value="ECO:0007669"/>
    <property type="project" value="InterPro"/>
</dbReference>
<dbReference type="InterPro" id="IPR051552">
    <property type="entry name" value="HptR"/>
</dbReference>
<dbReference type="InterPro" id="IPR041522">
    <property type="entry name" value="CdaR_GGDEF"/>
</dbReference>
<dbReference type="PROSITE" id="PS01124">
    <property type="entry name" value="HTH_ARAC_FAMILY_2"/>
    <property type="match status" value="1"/>
</dbReference>
<dbReference type="GO" id="GO:0000160">
    <property type="term" value="P:phosphorelay signal transduction system"/>
    <property type="evidence" value="ECO:0007669"/>
    <property type="project" value="UniProtKB-KW"/>
</dbReference>
<evidence type="ECO:0000256" key="1">
    <source>
        <dbReference type="ARBA" id="ARBA00004496"/>
    </source>
</evidence>
<dbReference type="InterPro" id="IPR001789">
    <property type="entry name" value="Sig_transdc_resp-reg_receiver"/>
</dbReference>
<evidence type="ECO:0000256" key="8">
    <source>
        <dbReference type="PROSITE-ProRule" id="PRU00169"/>
    </source>
</evidence>
<dbReference type="EMBL" id="CP034346">
    <property type="protein sequence ID" value="AZS17006.1"/>
    <property type="molecule type" value="Genomic_DNA"/>
</dbReference>
<dbReference type="InterPro" id="IPR018062">
    <property type="entry name" value="HTH_AraC-typ_CS"/>
</dbReference>
<dbReference type="PANTHER" id="PTHR42713:SF3">
    <property type="entry name" value="TRANSCRIPTIONAL REGULATORY PROTEIN HPTR"/>
    <property type="match status" value="1"/>
</dbReference>
<evidence type="ECO:0000313" key="12">
    <source>
        <dbReference type="Proteomes" id="UP000270678"/>
    </source>
</evidence>
<dbReference type="Pfam" id="PF17853">
    <property type="entry name" value="GGDEF_2"/>
    <property type="match status" value="1"/>
</dbReference>
<dbReference type="InterPro" id="IPR011006">
    <property type="entry name" value="CheY-like_superfamily"/>
</dbReference>
<dbReference type="InterPro" id="IPR009057">
    <property type="entry name" value="Homeodomain-like_sf"/>
</dbReference>
<keyword evidence="6" id="KW-0238">DNA-binding</keyword>
<evidence type="ECO:0000256" key="4">
    <source>
        <dbReference type="ARBA" id="ARBA00023012"/>
    </source>
</evidence>
<keyword evidence="7" id="KW-0804">Transcription</keyword>
<gene>
    <name evidence="11" type="ORF">EI981_22780</name>
</gene>
<dbReference type="SMART" id="SM00448">
    <property type="entry name" value="REC"/>
    <property type="match status" value="1"/>
</dbReference>
<evidence type="ECO:0000256" key="6">
    <source>
        <dbReference type="ARBA" id="ARBA00023125"/>
    </source>
</evidence>
<evidence type="ECO:0000256" key="3">
    <source>
        <dbReference type="ARBA" id="ARBA00022553"/>
    </source>
</evidence>
<feature type="domain" description="HTH araC/xylS-type" evidence="9">
    <location>
        <begin position="347"/>
        <end position="445"/>
    </location>
</feature>
<dbReference type="SUPFAM" id="SSF52172">
    <property type="entry name" value="CheY-like"/>
    <property type="match status" value="1"/>
</dbReference>
<dbReference type="Pfam" id="PF00072">
    <property type="entry name" value="Response_reg"/>
    <property type="match status" value="1"/>
</dbReference>
<evidence type="ECO:0000256" key="2">
    <source>
        <dbReference type="ARBA" id="ARBA00022490"/>
    </source>
</evidence>
<dbReference type="GO" id="GO:0043565">
    <property type="term" value="F:sequence-specific DNA binding"/>
    <property type="evidence" value="ECO:0007669"/>
    <property type="project" value="InterPro"/>
</dbReference>
<feature type="modified residue" description="4-aspartylphosphate" evidence="8">
    <location>
        <position position="67"/>
    </location>
</feature>
<dbReference type="PROSITE" id="PS00041">
    <property type="entry name" value="HTH_ARAC_FAMILY_1"/>
    <property type="match status" value="1"/>
</dbReference>
<dbReference type="SUPFAM" id="SSF46689">
    <property type="entry name" value="Homeodomain-like"/>
    <property type="match status" value="2"/>
</dbReference>
<sequence>MADKKGRAAMSDNRYKLMIVDDEYEIRQGLRSFDYSSYHIDVVADCENGLFALQTMMNEQIDLLVTDIRMPLMDGLELAEKVASRYPHMKIIVLSGYDDFEYARTCMKHGSLDYLLKPLDFEDYGKILARAVRMVEQERVHELQRAAWERKAKLSVQHLRKRFLRDLLYSEMKEDAIELESSAAEIMLEEYTEYVVCLLRFTEYPRRPRGVGDKDWALILFTLDNLMQDLWGKGYHYVDADGQCALIWTDRAAIDGYKEDPQSLAVELEQVIQRLKRFRGLFKSKLIYSIGTVVQQPNQICRSYQEAAALFRQDDTSSKNLPGIEAADPEEAACNAEQINNGHRLIQEAKQFIEHNYDRTITLDDVAEYVHLNASYLSFLFKELTGQKYIDYITSFRIEKAKSLLRHTNHKVHEVGEMVGYENPRYFTLVFKKYNQLSPLEYRNAAYGRELS</sequence>
<dbReference type="PANTHER" id="PTHR42713">
    <property type="entry name" value="HISTIDINE KINASE-RELATED"/>
    <property type="match status" value="1"/>
</dbReference>
<dbReference type="Gene3D" id="3.40.50.2300">
    <property type="match status" value="1"/>
</dbReference>
<evidence type="ECO:0000259" key="9">
    <source>
        <dbReference type="PROSITE" id="PS01124"/>
    </source>
</evidence>
<proteinExistence type="predicted"/>
<reference evidence="12" key="1">
    <citation type="submission" date="2018-12" db="EMBL/GenBank/DDBJ databases">
        <title>Complete genome sequence of Paenibacillus sp. MBLB1234.</title>
        <authorList>
            <person name="Nam Y.-D."/>
            <person name="Kang J."/>
            <person name="Chung W.-H."/>
            <person name="Park Y.S."/>
        </authorList>
    </citation>
    <scope>NUCLEOTIDE SEQUENCE [LARGE SCALE GENOMIC DNA]</scope>
    <source>
        <strain evidence="12">MBLB1234</strain>
    </source>
</reference>
<keyword evidence="5" id="KW-0805">Transcription regulation</keyword>
<dbReference type="Pfam" id="PF12833">
    <property type="entry name" value="HTH_18"/>
    <property type="match status" value="1"/>
</dbReference>
<feature type="domain" description="Response regulatory" evidence="10">
    <location>
        <begin position="16"/>
        <end position="132"/>
    </location>
</feature>
<comment type="subcellular location">
    <subcellularLocation>
        <location evidence="1">Cytoplasm</location>
    </subcellularLocation>
</comment>
<accession>A0A3Q9IDZ5</accession>